<dbReference type="Pfam" id="PF08676">
    <property type="entry name" value="MutL_C"/>
    <property type="match status" value="1"/>
</dbReference>
<protein>
    <recommendedName>
        <fullName evidence="4">DNA mismatch repair protein S5 domain-containing protein</fullName>
    </recommendedName>
</protein>
<reference evidence="5 6" key="1">
    <citation type="submission" date="2016-08" db="EMBL/GenBank/DDBJ databases">
        <title>Genomes of anaerobic fungi encode conserved fungal cellulosomes for biomass hydrolysis.</title>
        <authorList>
            <consortium name="DOE Joint Genome Institute"/>
            <person name="Haitjema C.H."/>
            <person name="Gilmore S.P."/>
            <person name="Henske J.K."/>
            <person name="Solomon K.V."/>
            <person name="De Groot R."/>
            <person name="Kuo A."/>
            <person name="Mondo S.J."/>
            <person name="Salamov A.A."/>
            <person name="Labutti K."/>
            <person name="Zhao Z."/>
            <person name="Chiniquy J."/>
            <person name="Barry K."/>
            <person name="Brewer H.M."/>
            <person name="Purvine S.O."/>
            <person name="Wright A.T."/>
            <person name="Boxma B."/>
            <person name="Van Alen T."/>
            <person name="Hackstein J.H."/>
            <person name="Baker S.E."/>
            <person name="Grigoriev I.V."/>
            <person name="O'Malley M.A."/>
        </authorList>
    </citation>
    <scope>NUCLEOTIDE SEQUENCE [LARGE SCALE GENOMIC DNA]</scope>
    <source>
        <strain evidence="6">finn</strain>
    </source>
</reference>
<dbReference type="InterPro" id="IPR002099">
    <property type="entry name" value="MutL/Mlh/PMS"/>
</dbReference>
<sequence>MILEKLDFNTRSLLRSTYIITSLFQCVVELVENSLDAQATKIDIEFDFNKNEFQVVDNGTGISLENLKVIGNRYVTSKCHTIEDLKHINTYGFRGEALASIFQIADIEINTKIKDSEDIYSLYVNDGNIKYCGISDSYIKYESGTTVFVQNIFNKAPVRKKLLNKKRHIYDNIKKNIEILALIEPGIEFTVINKQNGRKIIHTNLNNKEFIDVFKDLYNELLCKDLISVNLNSKDIINYKFSDYNYMVTGFIGFSGNPKKYQYIYLNKRYLEYNEIYKYINKIFNEDLSIQKCNEHFQRNYNDLFSPYIPHFLLNFDKKLKKYPVFLFNISCSTEIYDICMDPSKRVVEFENWESILYFIKLVINNALEQYKLFACQQNNEELTQNFSITQSRFFNLPSIIKSFNSHNSNDNNNIEKEQLNKKNKEIIVIDLTESDTSHEQRSNSISIDGTYNNKNFYISSSEDDSLIDNINNEESDIEILSNFNDQFTDTINNININNEKNDEATNLLSQTYYNNEKKLDMDINIESEEKIISNSEDRMDIQTNLNVTNINKERCFCDKNNYIDHEICYNDITQLSDYRSITNAADKCDIESNNETNKKVLKIMKNCDEITDTRIITEAVNNNKGIISEIYKQNIDIEKDSNINIRKEQEVQHQSEIEEIDIIDINNGDADTDNSDNTDSYDDNEEEEEEEKEEEGEEIIDSSEDEYNDLSFKKQAINEKINFIKEKYFYRPNSSLPSIIRHADDRRTRKRKRAFPSKAKRQYKKSTSFKSNDDSSHLSFMNNLIEPSTSLISDSELEKNDLEIPSIDFSNEKTDKLLKNSKKLNPLLEKFKKYRKNPVIENSNTSTILDESNNDVSINNGIITLNDDIKDFNERIPTINLNIDNATSNINKSEIVGPKYFRYTCNNFLNHKVIFDKEYLKNLQVIGQADQKFIVCKLLNYKNKEQVNKKKYFSDLLVLLDQHAIDERIQLEALLNQYKHGNSQGTGPEITQLTPPIRVILPNHEIKRIYEFKQEFKNIGIYFVEDDFKYSFYEGAKDNHKLSYSEKEIIENYGSEYFDKSHYLRSSLFDILNKDSILDKKNKSNIQSNIDYNQTNKLISALSIVRVEKLPRLIVERCLTNVEKLTNIIRNCIYEFENSLSKYKNSYLIFDEDCSPSSSNLSKSHLNLKNSLNSSHFPLQNTIPDINNTSNYFKNKNSLRDSNGVTIQSFHFSDRKIDFIPSSIYSILCSLACHKAIKFDDPLTLKECRAIVEQMPSLRFPFQCAHGRPTMIPLINLTYLKKLSSKNRDGYLPEYKILLKKYRIRKKDK</sequence>
<dbReference type="InterPro" id="IPR037198">
    <property type="entry name" value="MutL_C_sf"/>
</dbReference>
<accession>A0A1Y1VND0</accession>
<name>A0A1Y1VND0_9FUNG</name>
<evidence type="ECO:0000256" key="3">
    <source>
        <dbReference type="SAM" id="MobiDB-lite"/>
    </source>
</evidence>
<dbReference type="NCBIfam" id="TIGR00585">
    <property type="entry name" value="mutl"/>
    <property type="match status" value="1"/>
</dbReference>
<dbReference type="SMART" id="SM01340">
    <property type="entry name" value="DNA_mis_repair"/>
    <property type="match status" value="1"/>
</dbReference>
<dbReference type="GO" id="GO:0016887">
    <property type="term" value="F:ATP hydrolysis activity"/>
    <property type="evidence" value="ECO:0007669"/>
    <property type="project" value="InterPro"/>
</dbReference>
<dbReference type="GO" id="GO:0006298">
    <property type="term" value="P:mismatch repair"/>
    <property type="evidence" value="ECO:0007669"/>
    <property type="project" value="InterPro"/>
</dbReference>
<evidence type="ECO:0000256" key="1">
    <source>
        <dbReference type="ARBA" id="ARBA00006082"/>
    </source>
</evidence>
<dbReference type="SUPFAM" id="SSF55874">
    <property type="entry name" value="ATPase domain of HSP90 chaperone/DNA topoisomerase II/histidine kinase"/>
    <property type="match status" value="1"/>
</dbReference>
<dbReference type="Pfam" id="PF13589">
    <property type="entry name" value="HATPase_c_3"/>
    <property type="match status" value="1"/>
</dbReference>
<dbReference type="GO" id="GO:0032300">
    <property type="term" value="C:mismatch repair complex"/>
    <property type="evidence" value="ECO:0007669"/>
    <property type="project" value="InterPro"/>
</dbReference>
<dbReference type="Gene3D" id="3.30.1540.20">
    <property type="entry name" value="MutL, C-terminal domain, dimerisation subdomain"/>
    <property type="match status" value="2"/>
</dbReference>
<feature type="domain" description="DNA mismatch repair protein S5" evidence="4">
    <location>
        <begin position="214"/>
        <end position="369"/>
    </location>
</feature>
<dbReference type="InterPro" id="IPR013507">
    <property type="entry name" value="DNA_mismatch_S5_2-like"/>
</dbReference>
<dbReference type="Gene3D" id="3.30.565.10">
    <property type="entry name" value="Histidine kinase-like ATPase, C-terminal domain"/>
    <property type="match status" value="1"/>
</dbReference>
<reference evidence="5 6" key="2">
    <citation type="submission" date="2016-08" db="EMBL/GenBank/DDBJ databases">
        <title>Pervasive Adenine N6-methylation of Active Genes in Fungi.</title>
        <authorList>
            <consortium name="DOE Joint Genome Institute"/>
            <person name="Mondo S.J."/>
            <person name="Dannebaum R.O."/>
            <person name="Kuo R.C."/>
            <person name="Labutti K."/>
            <person name="Haridas S."/>
            <person name="Kuo A."/>
            <person name="Salamov A."/>
            <person name="Ahrendt S.R."/>
            <person name="Lipzen A."/>
            <person name="Sullivan W."/>
            <person name="Andreopoulos W.B."/>
            <person name="Clum A."/>
            <person name="Lindquist E."/>
            <person name="Daum C."/>
            <person name="Ramamoorthy G.K."/>
            <person name="Gryganskyi A."/>
            <person name="Culley D."/>
            <person name="Magnuson J.K."/>
            <person name="James T.Y."/>
            <person name="O'Malley M.A."/>
            <person name="Stajich J.E."/>
            <person name="Spatafora J.W."/>
            <person name="Visel A."/>
            <person name="Grigoriev I.V."/>
        </authorList>
    </citation>
    <scope>NUCLEOTIDE SEQUENCE [LARGE SCALE GENOMIC DNA]</scope>
    <source>
        <strain evidence="6">finn</strain>
    </source>
</reference>
<keyword evidence="2" id="KW-0227">DNA damage</keyword>
<dbReference type="Proteomes" id="UP000193719">
    <property type="component" value="Unassembled WGS sequence"/>
</dbReference>
<dbReference type="InterPro" id="IPR038973">
    <property type="entry name" value="MutL/Mlh/Pms-like"/>
</dbReference>
<dbReference type="InterPro" id="IPR042120">
    <property type="entry name" value="MutL_C_dimsub"/>
</dbReference>
<dbReference type="InterPro" id="IPR014790">
    <property type="entry name" value="MutL_C"/>
</dbReference>
<dbReference type="PANTHER" id="PTHR10073">
    <property type="entry name" value="DNA MISMATCH REPAIR PROTEIN MLH, PMS, MUTL"/>
    <property type="match status" value="1"/>
</dbReference>
<evidence type="ECO:0000259" key="4">
    <source>
        <dbReference type="SMART" id="SM01340"/>
    </source>
</evidence>
<dbReference type="InterPro" id="IPR036890">
    <property type="entry name" value="HATPase_C_sf"/>
</dbReference>
<comment type="similarity">
    <text evidence="1">Belongs to the DNA mismatch repair MutL/HexB family.</text>
</comment>
<feature type="compositionally biased region" description="Basic residues" evidence="3">
    <location>
        <begin position="749"/>
        <end position="765"/>
    </location>
</feature>
<evidence type="ECO:0000313" key="5">
    <source>
        <dbReference type="EMBL" id="ORX60132.1"/>
    </source>
</evidence>
<keyword evidence="6" id="KW-1185">Reference proteome</keyword>
<organism evidence="5 6">
    <name type="scientific">Piromyces finnis</name>
    <dbReference type="NCBI Taxonomy" id="1754191"/>
    <lineage>
        <taxon>Eukaryota</taxon>
        <taxon>Fungi</taxon>
        <taxon>Fungi incertae sedis</taxon>
        <taxon>Chytridiomycota</taxon>
        <taxon>Chytridiomycota incertae sedis</taxon>
        <taxon>Neocallimastigomycetes</taxon>
        <taxon>Neocallimastigales</taxon>
        <taxon>Neocallimastigaceae</taxon>
        <taxon>Piromyces</taxon>
    </lineage>
</organism>
<dbReference type="GO" id="GO:0030983">
    <property type="term" value="F:mismatched DNA binding"/>
    <property type="evidence" value="ECO:0007669"/>
    <property type="project" value="InterPro"/>
</dbReference>
<dbReference type="PROSITE" id="PS00058">
    <property type="entry name" value="DNA_MISMATCH_REPAIR_1"/>
    <property type="match status" value="1"/>
</dbReference>
<dbReference type="EMBL" id="MCFH01000002">
    <property type="protein sequence ID" value="ORX60132.1"/>
    <property type="molecule type" value="Genomic_DNA"/>
</dbReference>
<dbReference type="GO" id="GO:0140664">
    <property type="term" value="F:ATP-dependent DNA damage sensor activity"/>
    <property type="evidence" value="ECO:0007669"/>
    <property type="project" value="InterPro"/>
</dbReference>
<dbReference type="Gene3D" id="3.30.230.10">
    <property type="match status" value="1"/>
</dbReference>
<comment type="caution">
    <text evidence="5">The sequence shown here is derived from an EMBL/GenBank/DDBJ whole genome shotgun (WGS) entry which is preliminary data.</text>
</comment>
<dbReference type="SUPFAM" id="SSF118116">
    <property type="entry name" value="DNA mismatch repair protein MutL"/>
    <property type="match status" value="2"/>
</dbReference>
<proteinExistence type="inferred from homology"/>
<dbReference type="STRING" id="1754191.A0A1Y1VND0"/>
<dbReference type="OrthoDB" id="429932at2759"/>
<feature type="region of interest" description="Disordered" evidence="3">
    <location>
        <begin position="650"/>
        <end position="708"/>
    </location>
</feature>
<dbReference type="GO" id="GO:0005524">
    <property type="term" value="F:ATP binding"/>
    <property type="evidence" value="ECO:0007669"/>
    <property type="project" value="InterPro"/>
</dbReference>
<feature type="compositionally biased region" description="Acidic residues" evidence="3">
    <location>
        <begin position="671"/>
        <end position="708"/>
    </location>
</feature>
<feature type="region of interest" description="Disordered" evidence="3">
    <location>
        <begin position="741"/>
        <end position="778"/>
    </location>
</feature>
<gene>
    <name evidence="5" type="ORF">BCR36DRAFT_408495</name>
</gene>
<dbReference type="InterPro" id="IPR020568">
    <property type="entry name" value="Ribosomal_Su5_D2-typ_SF"/>
</dbReference>
<evidence type="ECO:0000256" key="2">
    <source>
        <dbReference type="ARBA" id="ARBA00022763"/>
    </source>
</evidence>
<evidence type="ECO:0000313" key="6">
    <source>
        <dbReference type="Proteomes" id="UP000193719"/>
    </source>
</evidence>
<dbReference type="PANTHER" id="PTHR10073:SF47">
    <property type="entry name" value="DNA MISMATCH REPAIR PROTEIN MLH3"/>
    <property type="match status" value="1"/>
</dbReference>
<dbReference type="SUPFAM" id="SSF54211">
    <property type="entry name" value="Ribosomal protein S5 domain 2-like"/>
    <property type="match status" value="1"/>
</dbReference>
<dbReference type="InterPro" id="IPR014762">
    <property type="entry name" value="DNA_mismatch_repair_CS"/>
</dbReference>
<dbReference type="InterPro" id="IPR014721">
    <property type="entry name" value="Ribsml_uS5_D2-typ_fold_subgr"/>
</dbReference>